<dbReference type="Proteomes" id="UP000032748">
    <property type="component" value="Chromosome"/>
</dbReference>
<dbReference type="AlphaFoldDB" id="A0A0D5Y310"/>
<organism evidence="1 2">
    <name type="scientific">Pseudomonas chlororaphis</name>
    <dbReference type="NCBI Taxonomy" id="587753"/>
    <lineage>
        <taxon>Bacteria</taxon>
        <taxon>Pseudomonadati</taxon>
        <taxon>Pseudomonadota</taxon>
        <taxon>Gammaproteobacteria</taxon>
        <taxon>Pseudomonadales</taxon>
        <taxon>Pseudomonadaceae</taxon>
        <taxon>Pseudomonas</taxon>
    </lineage>
</organism>
<dbReference type="PATRIC" id="fig|587753.10.peg.3910"/>
<dbReference type="EMBL" id="CP011110">
    <property type="protein sequence ID" value="AKA25369.1"/>
    <property type="molecule type" value="Genomic_DNA"/>
</dbReference>
<protein>
    <submittedName>
        <fullName evidence="1">Uncharacterized protein</fullName>
    </submittedName>
</protein>
<accession>A0A0D5Y310</accession>
<gene>
    <name evidence="1" type="ORF">PCL1606_39180</name>
</gene>
<name>A0A0D5Y310_9PSED</name>
<evidence type="ECO:0000313" key="2">
    <source>
        <dbReference type="Proteomes" id="UP000032748"/>
    </source>
</evidence>
<proteinExistence type="predicted"/>
<sequence>MVKIMERNSQSVDYFVDPDFVEKFNESLRRLLSTLQQSTMAKYINPEGAQRIKHGAMFCNPAAPQVYSGGIETHSTLFDIALESIAAHDVKVLERCFNRFQEDMEAQFARMIYSSVSKVCDQSGNVVDAKKSGSLQLAFLEMLEKIEFSANKTGEVALPEIHLGTDAFNEFTRAMQESTPEYEAMVEDIKARKVAEALERESDRKAKFVRYGESEQ</sequence>
<evidence type="ECO:0000313" key="1">
    <source>
        <dbReference type="EMBL" id="AKA25369.1"/>
    </source>
</evidence>
<dbReference type="KEGG" id="pcz:PCL1606_39180"/>
<reference evidence="1 2" key="1">
    <citation type="journal article" date="2015" name="Mol. Plant Microbe Interact.">
        <title>Comparative Genomic Analysis of Pseudomonas chlororaphis PCL1606 Reveals New Insight into Antifungal Compounds Involved in Biocontrol.</title>
        <authorList>
            <person name="Calderon C.E."/>
            <person name="Ramos C."/>
            <person name="de Vicente A."/>
            <person name="Cazorla F.M."/>
        </authorList>
    </citation>
    <scope>NUCLEOTIDE SEQUENCE [LARGE SCALE GENOMIC DNA]</scope>
    <source>
        <strain evidence="1 2">PCL1606</strain>
    </source>
</reference>